<keyword evidence="4 12" id="KW-0349">Heme</keyword>
<dbReference type="Pfam" id="PF00067">
    <property type="entry name" value="p450"/>
    <property type="match status" value="1"/>
</dbReference>
<dbReference type="PANTHER" id="PTHR24287">
    <property type="entry name" value="P450, PUTATIVE (EUROFUNG)-RELATED"/>
    <property type="match status" value="1"/>
</dbReference>
<feature type="binding site" description="axial binding residue" evidence="12">
    <location>
        <position position="511"/>
    </location>
    <ligand>
        <name>heme</name>
        <dbReference type="ChEBI" id="CHEBI:30413"/>
    </ligand>
    <ligandPart>
        <name>Fe</name>
        <dbReference type="ChEBI" id="CHEBI:18248"/>
    </ligandPart>
</feature>
<evidence type="ECO:0000256" key="8">
    <source>
        <dbReference type="ARBA" id="ARBA00023002"/>
    </source>
</evidence>
<evidence type="ECO:0000256" key="9">
    <source>
        <dbReference type="ARBA" id="ARBA00023004"/>
    </source>
</evidence>
<dbReference type="SUPFAM" id="SSF48264">
    <property type="entry name" value="Cytochrome P450"/>
    <property type="match status" value="1"/>
</dbReference>
<evidence type="ECO:0000256" key="2">
    <source>
        <dbReference type="ARBA" id="ARBA00004167"/>
    </source>
</evidence>
<dbReference type="GO" id="GO:0016712">
    <property type="term" value="F:oxidoreductase activity, acting on paired donors, with incorporation or reduction of molecular oxygen, reduced flavin or flavoprotein as one donor, and incorporation of one atom of oxygen"/>
    <property type="evidence" value="ECO:0007669"/>
    <property type="project" value="InterPro"/>
</dbReference>
<dbReference type="Gene3D" id="1.10.630.10">
    <property type="entry name" value="Cytochrome P450"/>
    <property type="match status" value="1"/>
</dbReference>
<gene>
    <name evidence="15" type="ORF">TCAP_00057</name>
</gene>
<evidence type="ECO:0000256" key="14">
    <source>
        <dbReference type="SAM" id="Phobius"/>
    </source>
</evidence>
<dbReference type="InterPro" id="IPR047146">
    <property type="entry name" value="Cyt_P450_E_CYP52_fungi"/>
</dbReference>
<evidence type="ECO:0000256" key="11">
    <source>
        <dbReference type="ARBA" id="ARBA00023136"/>
    </source>
</evidence>
<dbReference type="InterPro" id="IPR002974">
    <property type="entry name" value="Cyt_P450_E_CYP52_ascomycetes"/>
</dbReference>
<dbReference type="OrthoDB" id="1470350at2759"/>
<evidence type="ECO:0000256" key="7">
    <source>
        <dbReference type="ARBA" id="ARBA00022989"/>
    </source>
</evidence>
<dbReference type="PANTHER" id="PTHR24287:SF17">
    <property type="entry name" value="P450, PUTATIVE (EUROFUNG)-RELATED"/>
    <property type="match status" value="1"/>
</dbReference>
<dbReference type="PRINTS" id="PR01239">
    <property type="entry name" value="EP450IICYP52"/>
</dbReference>
<keyword evidence="10 13" id="KW-0503">Monooxygenase</keyword>
<comment type="cofactor">
    <cofactor evidence="1 12">
        <name>heme</name>
        <dbReference type="ChEBI" id="CHEBI:30413"/>
    </cofactor>
</comment>
<evidence type="ECO:0000256" key="6">
    <source>
        <dbReference type="ARBA" id="ARBA00022723"/>
    </source>
</evidence>
<reference evidence="15 16" key="1">
    <citation type="submission" date="2017-08" db="EMBL/GenBank/DDBJ databases">
        <title>Harnessing the power of phylogenomics to disentangle the directionality and signatures of interkingdom host jumping in the parasitic fungal genus Tolypocladium.</title>
        <authorList>
            <person name="Quandt C.A."/>
            <person name="Patterson W."/>
            <person name="Spatafora J.W."/>
        </authorList>
    </citation>
    <scope>NUCLEOTIDE SEQUENCE [LARGE SCALE GENOMIC DNA]</scope>
    <source>
        <strain evidence="15 16">CBS 113982</strain>
    </source>
</reference>
<organism evidence="15 16">
    <name type="scientific">Tolypocladium capitatum</name>
    <dbReference type="NCBI Taxonomy" id="45235"/>
    <lineage>
        <taxon>Eukaryota</taxon>
        <taxon>Fungi</taxon>
        <taxon>Dikarya</taxon>
        <taxon>Ascomycota</taxon>
        <taxon>Pezizomycotina</taxon>
        <taxon>Sordariomycetes</taxon>
        <taxon>Hypocreomycetidae</taxon>
        <taxon>Hypocreales</taxon>
        <taxon>Ophiocordycipitaceae</taxon>
        <taxon>Tolypocladium</taxon>
    </lineage>
</organism>
<comment type="subcellular location">
    <subcellularLocation>
        <location evidence="2">Membrane</location>
        <topology evidence="2">Single-pass membrane protein</topology>
    </subcellularLocation>
</comment>
<keyword evidence="5 14" id="KW-0812">Transmembrane</keyword>
<feature type="transmembrane region" description="Helical" evidence="14">
    <location>
        <begin position="41"/>
        <end position="59"/>
    </location>
</feature>
<sequence length="563" mass="63613">LACDDGIYLYPRGLLTTAGCHPALLISEIWCTLPVDMAKEAFYLAATLATGAYIAWSLAEFLSLRYANHHHTAHASSSPPWLAVLLVPALLVARARHRMLRSMRIHKAQPAMVYPHSDPILGLDWLRLMMAALRTNSVLETWHAVFTRTLGHTFWHLSIGSWTLMTNEPDNIKAMLSTQFQSWPIGGQRQKTTLLVLGPHAIFSANGAEWARARALIRPSFVRNQIADLECTDRHVEDFLGRVPRDGSKVDLQALLYMFTMDLSTDFMFGYSTNTLVNPTEDALEFTNSFEYALLSSASHARLGWLFTLLPDKKLDASVAYCKAFIDRHVASALAQEKAKERPYVFMNEMLESGASHEQITEQLLAMILGGRDTSASTMSSMFWELARRPDLVRKIRDEVEGLDGRRPTWEELKGLKYLNNVLKEALRLWAPVSTNMRSANKDTILPKGGGPDGKAPLFVPKGTSCRYSLYSLHRRKDVYGDDAEEFRPERWDTLRLSWEYVPFSGGPRICIGQQFALTMMLYLTTRFFQTFDKIEAQDELMVQQASTTIKLLHGCWVSLTPA</sequence>
<dbReference type="CDD" id="cd11063">
    <property type="entry name" value="CYP52"/>
    <property type="match status" value="1"/>
</dbReference>
<dbReference type="Proteomes" id="UP000236621">
    <property type="component" value="Unassembled WGS sequence"/>
</dbReference>
<keyword evidence="6 12" id="KW-0479">Metal-binding</keyword>
<evidence type="ECO:0000313" key="16">
    <source>
        <dbReference type="Proteomes" id="UP000236621"/>
    </source>
</evidence>
<keyword evidence="11 14" id="KW-0472">Membrane</keyword>
<dbReference type="AlphaFoldDB" id="A0A2K3QR43"/>
<feature type="transmembrane region" description="Helical" evidence="14">
    <location>
        <begin position="79"/>
        <end position="97"/>
    </location>
</feature>
<dbReference type="InterPro" id="IPR002402">
    <property type="entry name" value="Cyt_P450_E_grp-II"/>
</dbReference>
<dbReference type="InterPro" id="IPR036396">
    <property type="entry name" value="Cyt_P450_sf"/>
</dbReference>
<dbReference type="InterPro" id="IPR001128">
    <property type="entry name" value="Cyt_P450"/>
</dbReference>
<evidence type="ECO:0000256" key="12">
    <source>
        <dbReference type="PIRSR" id="PIRSR602402-1"/>
    </source>
</evidence>
<evidence type="ECO:0000256" key="5">
    <source>
        <dbReference type="ARBA" id="ARBA00022692"/>
    </source>
</evidence>
<evidence type="ECO:0000256" key="3">
    <source>
        <dbReference type="ARBA" id="ARBA00010617"/>
    </source>
</evidence>
<keyword evidence="16" id="KW-1185">Reference proteome</keyword>
<dbReference type="GO" id="GO:0020037">
    <property type="term" value="F:heme binding"/>
    <property type="evidence" value="ECO:0007669"/>
    <property type="project" value="InterPro"/>
</dbReference>
<dbReference type="PRINTS" id="PR00385">
    <property type="entry name" value="P450"/>
</dbReference>
<dbReference type="GO" id="GO:0016020">
    <property type="term" value="C:membrane"/>
    <property type="evidence" value="ECO:0007669"/>
    <property type="project" value="UniProtKB-SubCell"/>
</dbReference>
<accession>A0A2K3QR43</accession>
<comment type="caution">
    <text evidence="15">The sequence shown here is derived from an EMBL/GenBank/DDBJ whole genome shotgun (WGS) entry which is preliminary data.</text>
</comment>
<evidence type="ECO:0000256" key="4">
    <source>
        <dbReference type="ARBA" id="ARBA00022617"/>
    </source>
</evidence>
<feature type="non-terminal residue" evidence="15">
    <location>
        <position position="1"/>
    </location>
</feature>
<dbReference type="GO" id="GO:0005506">
    <property type="term" value="F:iron ion binding"/>
    <property type="evidence" value="ECO:0007669"/>
    <property type="project" value="InterPro"/>
</dbReference>
<evidence type="ECO:0000313" key="15">
    <source>
        <dbReference type="EMBL" id="PNY30022.1"/>
    </source>
</evidence>
<evidence type="ECO:0000256" key="1">
    <source>
        <dbReference type="ARBA" id="ARBA00001971"/>
    </source>
</evidence>
<comment type="similarity">
    <text evidence="3 13">Belongs to the cytochrome P450 family.</text>
</comment>
<proteinExistence type="inferred from homology"/>
<dbReference type="EMBL" id="NRSZ01000015">
    <property type="protein sequence ID" value="PNY30022.1"/>
    <property type="molecule type" value="Genomic_DNA"/>
</dbReference>
<evidence type="ECO:0000256" key="10">
    <source>
        <dbReference type="ARBA" id="ARBA00023033"/>
    </source>
</evidence>
<protein>
    <submittedName>
        <fullName evidence="15">Uncharacterized protein</fullName>
    </submittedName>
</protein>
<evidence type="ECO:0000256" key="13">
    <source>
        <dbReference type="RuleBase" id="RU000461"/>
    </source>
</evidence>
<keyword evidence="9 12" id="KW-0408">Iron</keyword>
<keyword evidence="7 14" id="KW-1133">Transmembrane helix</keyword>
<dbReference type="PRINTS" id="PR00464">
    <property type="entry name" value="EP450II"/>
</dbReference>
<dbReference type="PROSITE" id="PS00086">
    <property type="entry name" value="CYTOCHROME_P450"/>
    <property type="match status" value="1"/>
</dbReference>
<name>A0A2K3QR43_9HYPO</name>
<dbReference type="InterPro" id="IPR017972">
    <property type="entry name" value="Cyt_P450_CS"/>
</dbReference>
<keyword evidence="8 13" id="KW-0560">Oxidoreductase</keyword>
<dbReference type="STRING" id="45235.A0A2K3QR43"/>